<dbReference type="InterPro" id="IPR008928">
    <property type="entry name" value="6-hairpin_glycosidase_sf"/>
</dbReference>
<dbReference type="GO" id="GO:0005975">
    <property type="term" value="P:carbohydrate metabolic process"/>
    <property type="evidence" value="ECO:0007669"/>
    <property type="project" value="InterPro"/>
</dbReference>
<gene>
    <name evidence="2" type="ORF">N0V83_010715</name>
</gene>
<keyword evidence="1" id="KW-0732">Signal</keyword>
<protein>
    <recommendedName>
        <fullName evidence="4">Glycogen debranching enzyme</fullName>
    </recommendedName>
</protein>
<evidence type="ECO:0000256" key="1">
    <source>
        <dbReference type="SAM" id="SignalP"/>
    </source>
</evidence>
<evidence type="ECO:0000313" key="3">
    <source>
        <dbReference type="Proteomes" id="UP001140560"/>
    </source>
</evidence>
<organism evidence="2 3">
    <name type="scientific">Neocucurbitaria cava</name>
    <dbReference type="NCBI Taxonomy" id="798079"/>
    <lineage>
        <taxon>Eukaryota</taxon>
        <taxon>Fungi</taxon>
        <taxon>Dikarya</taxon>
        <taxon>Ascomycota</taxon>
        <taxon>Pezizomycotina</taxon>
        <taxon>Dothideomycetes</taxon>
        <taxon>Pleosporomycetidae</taxon>
        <taxon>Pleosporales</taxon>
        <taxon>Pleosporineae</taxon>
        <taxon>Cucurbitariaceae</taxon>
        <taxon>Neocucurbitaria</taxon>
    </lineage>
</organism>
<sequence>MAFLGFLVTVALIATATAGLIAPVSQESLSFSTSSCSDAASRLYLSDSPHDNYFYSDCHTSAHVIVTSPQPGSNLDIVKPRLLVAWPAGNSGALALFAPETGQQGTLAVSLEKSTTSGEWLDPINQSTRVGVSGSIKFNDTARLTVPILGSIRSIRDFTEGGSVSHDFQGSFGFSLNADGGATVNRTWFDGVTTTWLTFTPLNGAQAVKLNKEAAWTLSFGAGNYRFDASYNYPQLDQLGPSEVLDQSASSLISQNPDQTTSLSFLSYTDKLLAGTWRFLTYFGRDSMISMLLMQPILSESAIEAVIGAVLERVNRTDGTACHEEVIGDYATWLNRKDGISSSKPRCDYKMIDTDFYLPIAMKNYFVDTQDGQQRSKTFFAKTATFLSENNGLNYMQLAQLTAEKIMRIAAPFANSQVEENLIHLNNDQPVGEWRDSNNGLGGGRIPYDVNAALVPAGLRAIAALSRAGFFPDHSDWADTAEDYAQIWEDSTLQFFQVTVPKASATSLVQNYASSISVPANVSSITGDITYFGLAVDAPTGPSVVPVMNTDDCFRLFFLNTTNASQLSSFLSQTADHILQPFPVGLSTDVGLMVANPAYAGDAGVAANFSKQDYHGTVVWSWQLAMMGQGLARQLGRCSSSNDAPDFCNDSDLHAKVVAAYNRLWDIIDANQAQLSYEVWSWRYAGGGYEVVQLGDLVTTESDVRQLWSLTFLAVHREDFGS</sequence>
<dbReference type="Proteomes" id="UP001140560">
    <property type="component" value="Unassembled WGS sequence"/>
</dbReference>
<dbReference type="EMBL" id="JAPEUY010000022">
    <property type="protein sequence ID" value="KAJ4361775.1"/>
    <property type="molecule type" value="Genomic_DNA"/>
</dbReference>
<evidence type="ECO:0008006" key="4">
    <source>
        <dbReference type="Google" id="ProtNLM"/>
    </source>
</evidence>
<evidence type="ECO:0000313" key="2">
    <source>
        <dbReference type="EMBL" id="KAJ4361775.1"/>
    </source>
</evidence>
<accession>A0A9W8XYN8</accession>
<dbReference type="SUPFAM" id="SSF48208">
    <property type="entry name" value="Six-hairpin glycosidases"/>
    <property type="match status" value="1"/>
</dbReference>
<proteinExistence type="predicted"/>
<keyword evidence="3" id="KW-1185">Reference proteome</keyword>
<feature type="chain" id="PRO_5040831119" description="Glycogen debranching enzyme" evidence="1">
    <location>
        <begin position="19"/>
        <end position="722"/>
    </location>
</feature>
<feature type="signal peptide" evidence="1">
    <location>
        <begin position="1"/>
        <end position="18"/>
    </location>
</feature>
<reference evidence="2" key="1">
    <citation type="submission" date="2022-10" db="EMBL/GenBank/DDBJ databases">
        <title>Tapping the CABI collections for fungal endophytes: first genome assemblies for Collariella, Neodidymelliopsis, Ascochyta clinopodiicola, Didymella pomorum, Didymosphaeria variabile, Neocosmospora piperis and Neocucurbitaria cava.</title>
        <authorList>
            <person name="Hill R."/>
        </authorList>
    </citation>
    <scope>NUCLEOTIDE SEQUENCE</scope>
    <source>
        <strain evidence="2">IMI 356814</strain>
    </source>
</reference>
<dbReference type="OrthoDB" id="2591256at2759"/>
<name>A0A9W8XYN8_9PLEO</name>
<dbReference type="AlphaFoldDB" id="A0A9W8XYN8"/>
<comment type="caution">
    <text evidence="2">The sequence shown here is derived from an EMBL/GenBank/DDBJ whole genome shotgun (WGS) entry which is preliminary data.</text>
</comment>